<dbReference type="InterPro" id="IPR050738">
    <property type="entry name" value="Sulfatase"/>
</dbReference>
<dbReference type="RefSeq" id="WP_073003331.1">
    <property type="nucleotide sequence ID" value="NZ_FQUM01000013.1"/>
</dbReference>
<evidence type="ECO:0000313" key="8">
    <source>
        <dbReference type="Proteomes" id="UP000184164"/>
    </source>
</evidence>
<organism evidence="7 8">
    <name type="scientific">Mariniphaga anaerophila</name>
    <dbReference type="NCBI Taxonomy" id="1484053"/>
    <lineage>
        <taxon>Bacteria</taxon>
        <taxon>Pseudomonadati</taxon>
        <taxon>Bacteroidota</taxon>
        <taxon>Bacteroidia</taxon>
        <taxon>Marinilabiliales</taxon>
        <taxon>Prolixibacteraceae</taxon>
        <taxon>Mariniphaga</taxon>
    </lineage>
</organism>
<dbReference type="Pfam" id="PF00884">
    <property type="entry name" value="Sulfatase"/>
    <property type="match status" value="1"/>
</dbReference>
<dbReference type="AlphaFoldDB" id="A0A1M5FJF4"/>
<dbReference type="PANTHER" id="PTHR42693:SF53">
    <property type="entry name" value="ENDO-4-O-SULFATASE"/>
    <property type="match status" value="1"/>
</dbReference>
<evidence type="ECO:0000256" key="2">
    <source>
        <dbReference type="ARBA" id="ARBA00022723"/>
    </source>
</evidence>
<evidence type="ECO:0000313" key="7">
    <source>
        <dbReference type="EMBL" id="SHF91608.1"/>
    </source>
</evidence>
<feature type="domain" description="Sulfatase N-terminal" evidence="6">
    <location>
        <begin position="33"/>
        <end position="342"/>
    </location>
</feature>
<keyword evidence="2" id="KW-0479">Metal-binding</keyword>
<reference evidence="7 8" key="1">
    <citation type="submission" date="2016-11" db="EMBL/GenBank/DDBJ databases">
        <authorList>
            <person name="Jaros S."/>
            <person name="Januszkiewicz K."/>
            <person name="Wedrychowicz H."/>
        </authorList>
    </citation>
    <scope>NUCLEOTIDE SEQUENCE [LARGE SCALE GENOMIC DNA]</scope>
    <source>
        <strain evidence="7 8">DSM 26910</strain>
    </source>
</reference>
<dbReference type="GO" id="GO:0004065">
    <property type="term" value="F:arylsulfatase activity"/>
    <property type="evidence" value="ECO:0007669"/>
    <property type="project" value="TreeGrafter"/>
</dbReference>
<keyword evidence="3" id="KW-0378">Hydrolase</keyword>
<evidence type="ECO:0000256" key="1">
    <source>
        <dbReference type="ARBA" id="ARBA00008779"/>
    </source>
</evidence>
<evidence type="ECO:0000256" key="5">
    <source>
        <dbReference type="SAM" id="SignalP"/>
    </source>
</evidence>
<dbReference type="PANTHER" id="PTHR42693">
    <property type="entry name" value="ARYLSULFATASE FAMILY MEMBER"/>
    <property type="match status" value="1"/>
</dbReference>
<feature type="signal peptide" evidence="5">
    <location>
        <begin position="1"/>
        <end position="21"/>
    </location>
</feature>
<dbReference type="GO" id="GO:0046872">
    <property type="term" value="F:metal ion binding"/>
    <property type="evidence" value="ECO:0007669"/>
    <property type="project" value="UniProtKB-KW"/>
</dbReference>
<keyword evidence="4" id="KW-0106">Calcium</keyword>
<accession>A0A1M5FJF4</accession>
<evidence type="ECO:0000259" key="6">
    <source>
        <dbReference type="Pfam" id="PF00884"/>
    </source>
</evidence>
<proteinExistence type="inferred from homology"/>
<keyword evidence="5" id="KW-0732">Signal</keyword>
<dbReference type="SUPFAM" id="SSF53649">
    <property type="entry name" value="Alkaline phosphatase-like"/>
    <property type="match status" value="1"/>
</dbReference>
<dbReference type="PROSITE" id="PS00149">
    <property type="entry name" value="SULFATASE_2"/>
    <property type="match status" value="1"/>
</dbReference>
<dbReference type="InterPro" id="IPR024607">
    <property type="entry name" value="Sulfatase_CS"/>
</dbReference>
<dbReference type="Gene3D" id="3.30.1120.10">
    <property type="match status" value="1"/>
</dbReference>
<dbReference type="OrthoDB" id="9765065at2"/>
<evidence type="ECO:0000256" key="3">
    <source>
        <dbReference type="ARBA" id="ARBA00022801"/>
    </source>
</evidence>
<dbReference type="EMBL" id="FQUM01000013">
    <property type="protein sequence ID" value="SHF91608.1"/>
    <property type="molecule type" value="Genomic_DNA"/>
</dbReference>
<dbReference type="STRING" id="1484053.SAMN05444274_1135"/>
<dbReference type="InterPro" id="IPR000917">
    <property type="entry name" value="Sulfatase_N"/>
</dbReference>
<keyword evidence="8" id="KW-1185">Reference proteome</keyword>
<dbReference type="Proteomes" id="UP000184164">
    <property type="component" value="Unassembled WGS sequence"/>
</dbReference>
<protein>
    <submittedName>
        <fullName evidence="7">Arylsulfatase A</fullName>
    </submittedName>
</protein>
<comment type="similarity">
    <text evidence="1">Belongs to the sulfatase family.</text>
</comment>
<dbReference type="Gene3D" id="3.40.720.10">
    <property type="entry name" value="Alkaline Phosphatase, subunit A"/>
    <property type="match status" value="1"/>
</dbReference>
<sequence length="480" mass="55010">MKRYKMIFVLIAIFCFAQTNAQTNFEPESKKKPNILLILTDDMGYADLSVNGSKQVATPSIDRIADAGVTFTQAYVTGPVCGPSRCGLLSGMYQNRFGAEHNWNDFPEHYKEEYVGIDPTLNIMSDYIKGNGYSTAMIGKWHVGETKDMMPNARGFDYSFWMGGHHSYFPKADKNKLHRNDGPVTEIKVPYLTDWFTEEAIDWINKNHETNPWFVYLAYNTPHTPLQAKEEDLAKYAHIKDKKRQTYLAMQDCLNQSIGRIFETLESTGQLDNTIIIFTNDNGGPCGANASINAPYRGEKSTYLEGGVRVPLFISWPGKIKPGSKYEVPVTLMDLTPTLLAAIESTEEPETYEIERTYPDGVFDGVNLFPFIYGNKPEKARPHQTLYWRTAFRGKAIRDGDWKLIVTPHDLPMLYNLAEDVQEMNNLTLTMPEKARELKSKLANWEASLESSPRFFTKNHWLKEKYKQYEKDYILIQPER</sequence>
<dbReference type="InterPro" id="IPR017850">
    <property type="entry name" value="Alkaline_phosphatase_core_sf"/>
</dbReference>
<evidence type="ECO:0000256" key="4">
    <source>
        <dbReference type="ARBA" id="ARBA00022837"/>
    </source>
</evidence>
<gene>
    <name evidence="7" type="ORF">SAMN05444274_1135</name>
</gene>
<name>A0A1M5FJF4_9BACT</name>
<feature type="chain" id="PRO_5009910165" evidence="5">
    <location>
        <begin position="22"/>
        <end position="480"/>
    </location>
</feature>